<dbReference type="EMBL" id="JBHTII010000001">
    <property type="protein sequence ID" value="MFD0789760.1"/>
    <property type="molecule type" value="Genomic_DNA"/>
</dbReference>
<evidence type="ECO:0000313" key="6">
    <source>
        <dbReference type="Proteomes" id="UP001597055"/>
    </source>
</evidence>
<dbReference type="InterPro" id="IPR024072">
    <property type="entry name" value="DHFR-like_dom_sf"/>
</dbReference>
<reference evidence="6" key="1">
    <citation type="journal article" date="2019" name="Int. J. Syst. Evol. Microbiol.">
        <title>The Global Catalogue of Microorganisms (GCM) 10K type strain sequencing project: providing services to taxonomists for standard genome sequencing and annotation.</title>
        <authorList>
            <consortium name="The Broad Institute Genomics Platform"/>
            <consortium name="The Broad Institute Genome Sequencing Center for Infectious Disease"/>
            <person name="Wu L."/>
            <person name="Ma J."/>
        </authorList>
    </citation>
    <scope>NUCLEOTIDE SEQUENCE [LARGE SCALE GENOMIC DNA]</scope>
    <source>
        <strain evidence="6">CCUG 54523</strain>
    </source>
</reference>
<evidence type="ECO:0000313" key="5">
    <source>
        <dbReference type="EMBL" id="MFD0789760.1"/>
    </source>
</evidence>
<dbReference type="PANTHER" id="PTHR38011:SF7">
    <property type="entry name" value="2,5-DIAMINO-6-RIBOSYLAMINO-4(3H)-PYRIMIDINONE 5'-PHOSPHATE REDUCTASE"/>
    <property type="match status" value="1"/>
</dbReference>
<sequence>MTRPYVTLSCAMSLDGYLDTETPRRLAMSNAADFDRVDQLRADSDAIMVGASTVRRDDPRLLVRSEARRMLRRDAGRAETPVKVTVTKTGELPTDAAFFVLGDVEKIVYCPRDEAVRITRALGGVATVVPLADRVTMAAVADDLAGRGIHRLMVEGGGRMHTQFLVEDVADELQLVIAPFFVGESQAPRFVGEGRFPWNASRRARLTETRPIGDVVLLRYALSDRFDTHAARLAEPQGPPDGEQPV</sequence>
<protein>
    <submittedName>
        <fullName evidence="5">RibD family protein</fullName>
    </submittedName>
</protein>
<organism evidence="5 6">
    <name type="scientific">Microbacterium insulae</name>
    <dbReference type="NCBI Taxonomy" id="483014"/>
    <lineage>
        <taxon>Bacteria</taxon>
        <taxon>Bacillati</taxon>
        <taxon>Actinomycetota</taxon>
        <taxon>Actinomycetes</taxon>
        <taxon>Micrococcales</taxon>
        <taxon>Microbacteriaceae</taxon>
        <taxon>Microbacterium</taxon>
    </lineage>
</organism>
<accession>A0ABW3AFP2</accession>
<keyword evidence="3" id="KW-0560">Oxidoreductase</keyword>
<dbReference type="RefSeq" id="WP_378771529.1">
    <property type="nucleotide sequence ID" value="NZ_JBHTII010000001.1"/>
</dbReference>
<dbReference type="InterPro" id="IPR050765">
    <property type="entry name" value="Riboflavin_Biosynth_HTPR"/>
</dbReference>
<evidence type="ECO:0000256" key="3">
    <source>
        <dbReference type="ARBA" id="ARBA00023002"/>
    </source>
</evidence>
<comment type="caution">
    <text evidence="5">The sequence shown here is derived from an EMBL/GenBank/DDBJ whole genome shotgun (WGS) entry which is preliminary data.</text>
</comment>
<keyword evidence="6" id="KW-1185">Reference proteome</keyword>
<dbReference type="Gene3D" id="3.40.430.10">
    <property type="entry name" value="Dihydrofolate Reductase, subunit A"/>
    <property type="match status" value="1"/>
</dbReference>
<feature type="domain" description="Bacterial bifunctional deaminase-reductase C-terminal" evidence="4">
    <location>
        <begin position="4"/>
        <end position="217"/>
    </location>
</feature>
<evidence type="ECO:0000259" key="4">
    <source>
        <dbReference type="Pfam" id="PF01872"/>
    </source>
</evidence>
<evidence type="ECO:0000256" key="1">
    <source>
        <dbReference type="ARBA" id="ARBA00005104"/>
    </source>
</evidence>
<comment type="pathway">
    <text evidence="1">Cofactor biosynthesis; riboflavin biosynthesis.</text>
</comment>
<dbReference type="Proteomes" id="UP001597055">
    <property type="component" value="Unassembled WGS sequence"/>
</dbReference>
<keyword evidence="2" id="KW-0521">NADP</keyword>
<dbReference type="PANTHER" id="PTHR38011">
    <property type="entry name" value="DIHYDROFOLATE REDUCTASE FAMILY PROTEIN (AFU_ORTHOLOGUE AFUA_8G06820)"/>
    <property type="match status" value="1"/>
</dbReference>
<dbReference type="SUPFAM" id="SSF53597">
    <property type="entry name" value="Dihydrofolate reductase-like"/>
    <property type="match status" value="1"/>
</dbReference>
<proteinExistence type="predicted"/>
<name>A0ABW3AFP2_9MICO</name>
<dbReference type="Pfam" id="PF01872">
    <property type="entry name" value="RibD_C"/>
    <property type="match status" value="1"/>
</dbReference>
<evidence type="ECO:0000256" key="2">
    <source>
        <dbReference type="ARBA" id="ARBA00022857"/>
    </source>
</evidence>
<dbReference type="InterPro" id="IPR002734">
    <property type="entry name" value="RibDG_C"/>
</dbReference>
<gene>
    <name evidence="5" type="ORF">ACFQ0P_05070</name>
</gene>